<accession>A0AAV4WC56</accession>
<dbReference type="Proteomes" id="UP001054945">
    <property type="component" value="Unassembled WGS sequence"/>
</dbReference>
<dbReference type="AlphaFoldDB" id="A0AAV4WC56"/>
<name>A0AAV4WC56_CAEEX</name>
<evidence type="ECO:0000313" key="1">
    <source>
        <dbReference type="EMBL" id="GIY79898.1"/>
    </source>
</evidence>
<evidence type="ECO:0000313" key="2">
    <source>
        <dbReference type="Proteomes" id="UP001054945"/>
    </source>
</evidence>
<comment type="caution">
    <text evidence="1">The sequence shown here is derived from an EMBL/GenBank/DDBJ whole genome shotgun (WGS) entry which is preliminary data.</text>
</comment>
<keyword evidence="2" id="KW-1185">Reference proteome</keyword>
<proteinExistence type="predicted"/>
<reference evidence="1 2" key="1">
    <citation type="submission" date="2021-06" db="EMBL/GenBank/DDBJ databases">
        <title>Caerostris extrusa draft genome.</title>
        <authorList>
            <person name="Kono N."/>
            <person name="Arakawa K."/>
        </authorList>
    </citation>
    <scope>NUCLEOTIDE SEQUENCE [LARGE SCALE GENOMIC DNA]</scope>
</reference>
<gene>
    <name evidence="1" type="ORF">CEXT_603241</name>
</gene>
<organism evidence="1 2">
    <name type="scientific">Caerostris extrusa</name>
    <name type="common">Bark spider</name>
    <name type="synonym">Caerostris bankana</name>
    <dbReference type="NCBI Taxonomy" id="172846"/>
    <lineage>
        <taxon>Eukaryota</taxon>
        <taxon>Metazoa</taxon>
        <taxon>Ecdysozoa</taxon>
        <taxon>Arthropoda</taxon>
        <taxon>Chelicerata</taxon>
        <taxon>Arachnida</taxon>
        <taxon>Araneae</taxon>
        <taxon>Araneomorphae</taxon>
        <taxon>Entelegynae</taxon>
        <taxon>Araneoidea</taxon>
        <taxon>Araneidae</taxon>
        <taxon>Caerostris</taxon>
    </lineage>
</organism>
<protein>
    <submittedName>
        <fullName evidence="1">Uncharacterized protein</fullName>
    </submittedName>
</protein>
<sequence length="120" mass="13839">MTLPRREWRKRCCKLSRQRVCATNLALDLNHPLQSFPPHLQGRRTNEITYSPRMRGIVPRTCLLGSMKAVNIFVYSAGTMAIRRAPAVNLFAQNSFSFSFYSSSRTRMVARRTRILAFKS</sequence>
<dbReference type="EMBL" id="BPLR01015942">
    <property type="protein sequence ID" value="GIY79898.1"/>
    <property type="molecule type" value="Genomic_DNA"/>
</dbReference>